<proteinExistence type="predicted"/>
<evidence type="ECO:0000313" key="7">
    <source>
        <dbReference type="EMBL" id="KAJ4195518.1"/>
    </source>
</evidence>
<keyword evidence="5" id="KW-0804">Transcription</keyword>
<evidence type="ECO:0000256" key="4">
    <source>
        <dbReference type="ARBA" id="ARBA00023125"/>
    </source>
</evidence>
<keyword evidence="6" id="KW-0539">Nucleus</keyword>
<keyword evidence="2" id="KW-0862">Zinc</keyword>
<dbReference type="GO" id="GO:0046872">
    <property type="term" value="F:metal ion binding"/>
    <property type="evidence" value="ECO:0007669"/>
    <property type="project" value="UniProtKB-KW"/>
</dbReference>
<keyword evidence="1" id="KW-0479">Metal-binding</keyword>
<keyword evidence="4" id="KW-0238">DNA-binding</keyword>
<evidence type="ECO:0000256" key="2">
    <source>
        <dbReference type="ARBA" id="ARBA00022833"/>
    </source>
</evidence>
<dbReference type="PANTHER" id="PTHR36206">
    <property type="entry name" value="ASPERCRYPTIN BIOSYNTHESIS CLUSTER-SPECIFIC TRANSCRIPTION REGULATOR ATNN-RELATED"/>
    <property type="match status" value="1"/>
</dbReference>
<evidence type="ECO:0000256" key="6">
    <source>
        <dbReference type="ARBA" id="ARBA00023242"/>
    </source>
</evidence>
<reference evidence="7" key="1">
    <citation type="submission" date="2022-09" db="EMBL/GenBank/DDBJ databases">
        <title>Fusarium specimens isolated from Avocado Roots.</title>
        <authorList>
            <person name="Stajich J."/>
            <person name="Roper C."/>
            <person name="Heimlech-Rivalta G."/>
        </authorList>
    </citation>
    <scope>NUCLEOTIDE SEQUENCE</scope>
    <source>
        <strain evidence="7">A02</strain>
    </source>
</reference>
<organism evidence="7 8">
    <name type="scientific">Fusarium falciforme</name>
    <dbReference type="NCBI Taxonomy" id="195108"/>
    <lineage>
        <taxon>Eukaryota</taxon>
        <taxon>Fungi</taxon>
        <taxon>Dikarya</taxon>
        <taxon>Ascomycota</taxon>
        <taxon>Pezizomycotina</taxon>
        <taxon>Sordariomycetes</taxon>
        <taxon>Hypocreomycetidae</taxon>
        <taxon>Hypocreales</taxon>
        <taxon>Nectriaceae</taxon>
        <taxon>Fusarium</taxon>
        <taxon>Fusarium solani species complex</taxon>
    </lineage>
</organism>
<keyword evidence="3" id="KW-0805">Transcription regulation</keyword>
<comment type="caution">
    <text evidence="7">The sequence shown here is derived from an EMBL/GenBank/DDBJ whole genome shotgun (WGS) entry which is preliminary data.</text>
</comment>
<gene>
    <name evidence="7" type="ORF">NW755_001680</name>
</gene>
<accession>A0A9W8V6P8</accession>
<dbReference type="AlphaFoldDB" id="A0A9W8V6P8"/>
<dbReference type="InterPro" id="IPR052360">
    <property type="entry name" value="Transcr_Regulatory_Proteins"/>
</dbReference>
<keyword evidence="8" id="KW-1185">Reference proteome</keyword>
<name>A0A9W8V6P8_9HYPO</name>
<dbReference type="GO" id="GO:0003677">
    <property type="term" value="F:DNA binding"/>
    <property type="evidence" value="ECO:0007669"/>
    <property type="project" value="UniProtKB-KW"/>
</dbReference>
<evidence type="ECO:0000313" key="8">
    <source>
        <dbReference type="Proteomes" id="UP001152087"/>
    </source>
</evidence>
<protein>
    <submittedName>
        <fullName evidence="7">Uncharacterized protein</fullName>
    </submittedName>
</protein>
<evidence type="ECO:0000256" key="1">
    <source>
        <dbReference type="ARBA" id="ARBA00022723"/>
    </source>
</evidence>
<dbReference type="Proteomes" id="UP001152087">
    <property type="component" value="Unassembled WGS sequence"/>
</dbReference>
<evidence type="ECO:0000256" key="5">
    <source>
        <dbReference type="ARBA" id="ARBA00023163"/>
    </source>
</evidence>
<dbReference type="PANTHER" id="PTHR36206:SF12">
    <property type="entry name" value="ASPERCRYPTIN BIOSYNTHESIS CLUSTER-SPECIFIC TRANSCRIPTION REGULATOR ATNN-RELATED"/>
    <property type="match status" value="1"/>
</dbReference>
<sequence>MADMAVEREEGPYDRHLERFKSLAERLESLASSVPIVVKGGDARSVKFTFDMGFMPIMSFCTLKCRDLKTRLRFWRLMPTLACARESLWNLNLMTGLARRVIEIEHNIRVHDDGQHTIPDTSEPLTEHEDGNIHCQTEFFDDMDYNNG</sequence>
<evidence type="ECO:0000256" key="3">
    <source>
        <dbReference type="ARBA" id="ARBA00023015"/>
    </source>
</evidence>
<dbReference type="EMBL" id="JAOQAV010000003">
    <property type="protein sequence ID" value="KAJ4195518.1"/>
    <property type="molecule type" value="Genomic_DNA"/>
</dbReference>